<dbReference type="SMART" id="SM00184">
    <property type="entry name" value="RING"/>
    <property type="match status" value="1"/>
</dbReference>
<dbReference type="EMBL" id="BTGD01000003">
    <property type="protein sequence ID" value="GMM54428.1"/>
    <property type="molecule type" value="Genomic_DNA"/>
</dbReference>
<feature type="region of interest" description="Disordered" evidence="16">
    <location>
        <begin position="587"/>
        <end position="611"/>
    </location>
</feature>
<comment type="similarity">
    <text evidence="4">Belongs to the HRD1 family.</text>
</comment>
<gene>
    <name evidence="19" type="ORF">DAKH74_010440</name>
</gene>
<evidence type="ECO:0000313" key="20">
    <source>
        <dbReference type="Proteomes" id="UP001377567"/>
    </source>
</evidence>
<evidence type="ECO:0000256" key="16">
    <source>
        <dbReference type="SAM" id="MobiDB-lite"/>
    </source>
</evidence>
<keyword evidence="11" id="KW-0256">Endoplasmic reticulum</keyword>
<evidence type="ECO:0000256" key="9">
    <source>
        <dbReference type="ARBA" id="ARBA00022771"/>
    </source>
</evidence>
<reference evidence="19 20" key="1">
    <citation type="journal article" date="2023" name="Elife">
        <title>Identification of key yeast species and microbe-microbe interactions impacting larval growth of Drosophila in the wild.</title>
        <authorList>
            <person name="Mure A."/>
            <person name="Sugiura Y."/>
            <person name="Maeda R."/>
            <person name="Honda K."/>
            <person name="Sakurai N."/>
            <person name="Takahashi Y."/>
            <person name="Watada M."/>
            <person name="Katoh T."/>
            <person name="Gotoh A."/>
            <person name="Gotoh Y."/>
            <person name="Taniguchi I."/>
            <person name="Nakamura K."/>
            <person name="Hayashi T."/>
            <person name="Katayama T."/>
            <person name="Uemura T."/>
            <person name="Hattori Y."/>
        </authorList>
    </citation>
    <scope>NUCLEOTIDE SEQUENCE [LARGE SCALE GENOMIC DNA]</scope>
    <source>
        <strain evidence="19 20">KH-74</strain>
    </source>
</reference>
<comment type="subcellular location">
    <subcellularLocation>
        <location evidence="2">Endoplasmic reticulum membrane</location>
        <topology evidence="2">Multi-pass membrane protein</topology>
    </subcellularLocation>
</comment>
<sequence length="611" mass="68333">MGTDKVPHAHTHTHTYTQRSLHIPLAALAAHTHTRTHSARCTYRSLRSLHTHTHTARFARYIMPTPHKRQILLITAVIYTLTFISCLTSYSASHTFLHMTLQLTSGVNMLVLVSFVLLNLALAWHAATYLLFGELRLIEQEHIFERAPFSVLGIVVMTSMFSEYHLVTLLALSACLIGAKIYHWILRDRLDQRMQTAGAQGTTNSTGLRQLILSAYTRNLALFLIVDTLVARHIWRTYLFPASGDDDGVLQTVTIGYGMAQFQTTIKGSYDSHMSMVLLFGMEFCSLFLDLLNLLAHTTLQYTEFYMNELQQRQFAQRAGQVIDESESESDDDDFIADGLEGKYVYEKTIDLATQVAKTALHVLLLLRLQLVLVKDIVWDVVSLYKGTTELYHIRRNNAQLDDRLPGVSVQDLRDHDNVCIVCMDDLVHVRGNHKDKNENENEAGENTITQADIDGAKRAKRAKKLPCGHMLHLQCLKNWMERSQTCPICRLGVFDEQGNVKPAVAATPTRPASQRESAAIANTPAPQENENAPHAPENWYAFRVGETTENAEGESTALPLAVETLGGTARVAATLRVRATARDNSGAVVVPRDRTLAEVPESTPAEHTMP</sequence>
<dbReference type="GO" id="GO:0005789">
    <property type="term" value="C:endoplasmic reticulum membrane"/>
    <property type="evidence" value="ECO:0007669"/>
    <property type="project" value="UniProtKB-SubCell"/>
</dbReference>
<dbReference type="AlphaFoldDB" id="A0AAV5RT67"/>
<evidence type="ECO:0000256" key="3">
    <source>
        <dbReference type="ARBA" id="ARBA00004906"/>
    </source>
</evidence>
<dbReference type="GO" id="GO:0008270">
    <property type="term" value="F:zinc ion binding"/>
    <property type="evidence" value="ECO:0007669"/>
    <property type="project" value="UniProtKB-KW"/>
</dbReference>
<keyword evidence="14 17" id="KW-0472">Membrane</keyword>
<organism evidence="19 20">
    <name type="scientific">Maudiozyma humilis</name>
    <name type="common">Sour dough yeast</name>
    <name type="synonym">Kazachstania humilis</name>
    <dbReference type="NCBI Taxonomy" id="51915"/>
    <lineage>
        <taxon>Eukaryota</taxon>
        <taxon>Fungi</taxon>
        <taxon>Dikarya</taxon>
        <taxon>Ascomycota</taxon>
        <taxon>Saccharomycotina</taxon>
        <taxon>Saccharomycetes</taxon>
        <taxon>Saccharomycetales</taxon>
        <taxon>Saccharomycetaceae</taxon>
        <taxon>Maudiozyma</taxon>
    </lineage>
</organism>
<evidence type="ECO:0000256" key="15">
    <source>
        <dbReference type="PROSITE-ProRule" id="PRU00175"/>
    </source>
</evidence>
<dbReference type="Gene3D" id="3.30.40.10">
    <property type="entry name" value="Zinc/RING finger domain, C3HC4 (zinc finger)"/>
    <property type="match status" value="1"/>
</dbReference>
<keyword evidence="9 15" id="KW-0863">Zinc-finger</keyword>
<keyword evidence="7 17" id="KW-0812">Transmembrane</keyword>
<dbReference type="Pfam" id="PF25563">
    <property type="entry name" value="TPR_SYVN1_N"/>
    <property type="match status" value="1"/>
</dbReference>
<evidence type="ECO:0000256" key="10">
    <source>
        <dbReference type="ARBA" id="ARBA00022786"/>
    </source>
</evidence>
<dbReference type="InterPro" id="IPR057992">
    <property type="entry name" value="TPR_SYVN1_N"/>
</dbReference>
<dbReference type="PROSITE" id="PS50089">
    <property type="entry name" value="ZF_RING_2"/>
    <property type="match status" value="1"/>
</dbReference>
<dbReference type="GO" id="GO:0043161">
    <property type="term" value="P:proteasome-mediated ubiquitin-dependent protein catabolic process"/>
    <property type="evidence" value="ECO:0007669"/>
    <property type="project" value="TreeGrafter"/>
</dbReference>
<keyword evidence="13 17" id="KW-1133">Transmembrane helix</keyword>
<name>A0AAV5RT67_MAUHU</name>
<protein>
    <recommendedName>
        <fullName evidence="5">RING-type E3 ubiquitin transferase</fullName>
        <ecNumber evidence="5">2.3.2.27</ecNumber>
    </recommendedName>
</protein>
<evidence type="ECO:0000256" key="5">
    <source>
        <dbReference type="ARBA" id="ARBA00012483"/>
    </source>
</evidence>
<evidence type="ECO:0000256" key="14">
    <source>
        <dbReference type="ARBA" id="ARBA00023136"/>
    </source>
</evidence>
<dbReference type="Pfam" id="PF13639">
    <property type="entry name" value="zf-RING_2"/>
    <property type="match status" value="1"/>
</dbReference>
<dbReference type="PANTHER" id="PTHR22763">
    <property type="entry name" value="RING ZINC FINGER PROTEIN"/>
    <property type="match status" value="1"/>
</dbReference>
<evidence type="ECO:0000256" key="4">
    <source>
        <dbReference type="ARBA" id="ARBA00010089"/>
    </source>
</evidence>
<evidence type="ECO:0000256" key="17">
    <source>
        <dbReference type="SAM" id="Phobius"/>
    </source>
</evidence>
<feature type="transmembrane region" description="Helical" evidence="17">
    <location>
        <begin position="276"/>
        <end position="296"/>
    </location>
</feature>
<dbReference type="InterPro" id="IPR001841">
    <property type="entry name" value="Znf_RING"/>
</dbReference>
<dbReference type="CDD" id="cd16479">
    <property type="entry name" value="RING-H2_synoviolin"/>
    <property type="match status" value="1"/>
</dbReference>
<keyword evidence="10" id="KW-0833">Ubl conjugation pathway</keyword>
<keyword evidence="6" id="KW-0808">Transferase</keyword>
<keyword evidence="8" id="KW-0479">Metal-binding</keyword>
<evidence type="ECO:0000313" key="19">
    <source>
        <dbReference type="EMBL" id="GMM54428.1"/>
    </source>
</evidence>
<comment type="pathway">
    <text evidence="3">Protein modification; protein ubiquitination.</text>
</comment>
<dbReference type="PANTHER" id="PTHR22763:SF184">
    <property type="entry name" value="E3 UBIQUITIN-PROTEIN LIGASE SYNOVIOLIN"/>
    <property type="match status" value="1"/>
</dbReference>
<evidence type="ECO:0000256" key="1">
    <source>
        <dbReference type="ARBA" id="ARBA00000900"/>
    </source>
</evidence>
<keyword evidence="20" id="KW-1185">Reference proteome</keyword>
<evidence type="ECO:0000256" key="7">
    <source>
        <dbReference type="ARBA" id="ARBA00022692"/>
    </source>
</evidence>
<evidence type="ECO:0000256" key="6">
    <source>
        <dbReference type="ARBA" id="ARBA00022679"/>
    </source>
</evidence>
<comment type="catalytic activity">
    <reaction evidence="1">
        <text>S-ubiquitinyl-[E2 ubiquitin-conjugating enzyme]-L-cysteine + [acceptor protein]-L-lysine = [E2 ubiquitin-conjugating enzyme]-L-cysteine + N(6)-ubiquitinyl-[acceptor protein]-L-lysine.</text>
        <dbReference type="EC" id="2.3.2.27"/>
    </reaction>
</comment>
<proteinExistence type="inferred from homology"/>
<dbReference type="InterPro" id="IPR050731">
    <property type="entry name" value="HRD1_E3_ubiq-ligases"/>
</dbReference>
<feature type="transmembrane region" description="Helical" evidence="17">
    <location>
        <begin position="167"/>
        <end position="186"/>
    </location>
</feature>
<comment type="caution">
    <text evidence="19">The sequence shown here is derived from an EMBL/GenBank/DDBJ whole genome shotgun (WGS) entry which is preliminary data.</text>
</comment>
<dbReference type="InterPro" id="IPR013083">
    <property type="entry name" value="Znf_RING/FYVE/PHD"/>
</dbReference>
<dbReference type="GO" id="GO:0061630">
    <property type="term" value="F:ubiquitin protein ligase activity"/>
    <property type="evidence" value="ECO:0007669"/>
    <property type="project" value="UniProtKB-EC"/>
</dbReference>
<accession>A0AAV5RT67</accession>
<keyword evidence="12" id="KW-0862">Zinc</keyword>
<feature type="transmembrane region" description="Helical" evidence="17">
    <location>
        <begin position="110"/>
        <end position="131"/>
    </location>
</feature>
<dbReference type="Proteomes" id="UP001377567">
    <property type="component" value="Unassembled WGS sequence"/>
</dbReference>
<dbReference type="GO" id="GO:0036503">
    <property type="term" value="P:ERAD pathway"/>
    <property type="evidence" value="ECO:0007669"/>
    <property type="project" value="TreeGrafter"/>
</dbReference>
<evidence type="ECO:0000256" key="11">
    <source>
        <dbReference type="ARBA" id="ARBA00022824"/>
    </source>
</evidence>
<dbReference type="InterPro" id="IPR058051">
    <property type="entry name" value="Znf_RING_synoviolin"/>
</dbReference>
<evidence type="ECO:0000259" key="18">
    <source>
        <dbReference type="PROSITE" id="PS50089"/>
    </source>
</evidence>
<evidence type="ECO:0000256" key="13">
    <source>
        <dbReference type="ARBA" id="ARBA00022989"/>
    </source>
</evidence>
<feature type="transmembrane region" description="Helical" evidence="17">
    <location>
        <begin position="71"/>
        <end position="90"/>
    </location>
</feature>
<feature type="domain" description="RING-type" evidence="18">
    <location>
        <begin position="420"/>
        <end position="491"/>
    </location>
</feature>
<evidence type="ECO:0000256" key="2">
    <source>
        <dbReference type="ARBA" id="ARBA00004477"/>
    </source>
</evidence>
<evidence type="ECO:0000256" key="12">
    <source>
        <dbReference type="ARBA" id="ARBA00022833"/>
    </source>
</evidence>
<dbReference type="SUPFAM" id="SSF57850">
    <property type="entry name" value="RING/U-box"/>
    <property type="match status" value="1"/>
</dbReference>
<dbReference type="EC" id="2.3.2.27" evidence="5"/>
<evidence type="ECO:0000256" key="8">
    <source>
        <dbReference type="ARBA" id="ARBA00022723"/>
    </source>
</evidence>